<sequence>MLQNLLHDSIRRCRWSRWSGDGQRSRFREIFLRDARLKDCGFQCKYGLVRRIHSNSLIFSFFLFKMMLRQGSELFLGRKIYEWGQAIEVHHAMTRAAQEMRTRGTSSFRTTWIQSSLAVLRRSTRDYKTSTRSQSMEHRSPSPSSFPSHRHLRSTLLNQVISDLDHLETF</sequence>
<proteinExistence type="predicted"/>
<feature type="region of interest" description="Disordered" evidence="1">
    <location>
        <begin position="123"/>
        <end position="149"/>
    </location>
</feature>
<dbReference type="InParanoid" id="A0A0H2RSA9"/>
<dbReference type="Proteomes" id="UP000053477">
    <property type="component" value="Unassembled WGS sequence"/>
</dbReference>
<organism evidence="2 3">
    <name type="scientific">Schizopora paradoxa</name>
    <dbReference type="NCBI Taxonomy" id="27342"/>
    <lineage>
        <taxon>Eukaryota</taxon>
        <taxon>Fungi</taxon>
        <taxon>Dikarya</taxon>
        <taxon>Basidiomycota</taxon>
        <taxon>Agaricomycotina</taxon>
        <taxon>Agaricomycetes</taxon>
        <taxon>Hymenochaetales</taxon>
        <taxon>Schizoporaceae</taxon>
        <taxon>Schizopora</taxon>
    </lineage>
</organism>
<protein>
    <submittedName>
        <fullName evidence="2">Uncharacterized protein</fullName>
    </submittedName>
</protein>
<evidence type="ECO:0000313" key="2">
    <source>
        <dbReference type="EMBL" id="KLO14729.1"/>
    </source>
</evidence>
<evidence type="ECO:0000313" key="3">
    <source>
        <dbReference type="Proteomes" id="UP000053477"/>
    </source>
</evidence>
<gene>
    <name evidence="2" type="ORF">SCHPADRAFT_296642</name>
</gene>
<dbReference type="AlphaFoldDB" id="A0A0H2RSA9"/>
<reference evidence="2 3" key="1">
    <citation type="submission" date="2015-04" db="EMBL/GenBank/DDBJ databases">
        <title>Complete genome sequence of Schizopora paradoxa KUC8140, a cosmopolitan wood degrader in East Asia.</title>
        <authorList>
            <consortium name="DOE Joint Genome Institute"/>
            <person name="Min B."/>
            <person name="Park H."/>
            <person name="Jang Y."/>
            <person name="Kim J.-J."/>
            <person name="Kim K.H."/>
            <person name="Pangilinan J."/>
            <person name="Lipzen A."/>
            <person name="Riley R."/>
            <person name="Grigoriev I.V."/>
            <person name="Spatafora J.W."/>
            <person name="Choi I.-G."/>
        </authorList>
    </citation>
    <scope>NUCLEOTIDE SEQUENCE [LARGE SCALE GENOMIC DNA]</scope>
    <source>
        <strain evidence="2 3">KUC8140</strain>
    </source>
</reference>
<keyword evidence="3" id="KW-1185">Reference proteome</keyword>
<dbReference type="EMBL" id="KQ085939">
    <property type="protein sequence ID" value="KLO14729.1"/>
    <property type="molecule type" value="Genomic_DNA"/>
</dbReference>
<name>A0A0H2RSA9_9AGAM</name>
<evidence type="ECO:0000256" key="1">
    <source>
        <dbReference type="SAM" id="MobiDB-lite"/>
    </source>
</evidence>
<feature type="compositionally biased region" description="Basic and acidic residues" evidence="1">
    <location>
        <begin position="123"/>
        <end position="140"/>
    </location>
</feature>
<accession>A0A0H2RSA9</accession>